<evidence type="ECO:0000313" key="1">
    <source>
        <dbReference type="EMBL" id="KAF9605314.1"/>
    </source>
</evidence>
<dbReference type="EMBL" id="JADFTS010000005">
    <property type="protein sequence ID" value="KAF9605314.1"/>
    <property type="molecule type" value="Genomic_DNA"/>
</dbReference>
<dbReference type="AlphaFoldDB" id="A0A835HV66"/>
<protein>
    <submittedName>
        <fullName evidence="1">Uncharacterized protein</fullName>
    </submittedName>
</protein>
<keyword evidence="2" id="KW-1185">Reference proteome</keyword>
<proteinExistence type="predicted"/>
<dbReference type="Proteomes" id="UP000631114">
    <property type="component" value="Unassembled WGS sequence"/>
</dbReference>
<gene>
    <name evidence="1" type="ORF">IFM89_015969</name>
</gene>
<reference evidence="1 2" key="1">
    <citation type="submission" date="2020-10" db="EMBL/GenBank/DDBJ databases">
        <title>The Coptis chinensis genome and diversification of protoberbering-type alkaloids.</title>
        <authorList>
            <person name="Wang B."/>
            <person name="Shu S."/>
            <person name="Song C."/>
            <person name="Liu Y."/>
        </authorList>
    </citation>
    <scope>NUCLEOTIDE SEQUENCE [LARGE SCALE GENOMIC DNA]</scope>
    <source>
        <strain evidence="1">HL-2020</strain>
        <tissue evidence="1">Leaf</tissue>
    </source>
</reference>
<sequence>MYEGVLIRRRLKRLIRMLCVLIILMLVVKQVEVSSTYGKETKIFLCRFTFCYIAEKLPWIQYHELTEAGHMFPYDDGIGEKFLRALLLGMQ</sequence>
<evidence type="ECO:0000313" key="2">
    <source>
        <dbReference type="Proteomes" id="UP000631114"/>
    </source>
</evidence>
<name>A0A835HV66_9MAGN</name>
<comment type="caution">
    <text evidence="1">The sequence shown here is derived from an EMBL/GenBank/DDBJ whole genome shotgun (WGS) entry which is preliminary data.</text>
</comment>
<organism evidence="1 2">
    <name type="scientific">Coptis chinensis</name>
    <dbReference type="NCBI Taxonomy" id="261450"/>
    <lineage>
        <taxon>Eukaryota</taxon>
        <taxon>Viridiplantae</taxon>
        <taxon>Streptophyta</taxon>
        <taxon>Embryophyta</taxon>
        <taxon>Tracheophyta</taxon>
        <taxon>Spermatophyta</taxon>
        <taxon>Magnoliopsida</taxon>
        <taxon>Ranunculales</taxon>
        <taxon>Ranunculaceae</taxon>
        <taxon>Coptidoideae</taxon>
        <taxon>Coptis</taxon>
    </lineage>
</organism>
<dbReference type="OrthoDB" id="294702at2759"/>
<accession>A0A835HV66</accession>